<feature type="transmembrane region" description="Helical" evidence="18">
    <location>
        <begin position="102"/>
        <end position="123"/>
    </location>
</feature>
<accession>A0A5C4LJV3</accession>
<keyword evidence="8" id="KW-0249">Electron transport</keyword>
<feature type="transmembrane region" description="Helical" evidence="18">
    <location>
        <begin position="72"/>
        <end position="90"/>
    </location>
</feature>
<keyword evidence="6" id="KW-1003">Cell membrane</keyword>
<gene>
    <name evidence="19" type="primary">cyoD</name>
    <name evidence="19" type="ORF">FF100_10235</name>
</gene>
<dbReference type="GO" id="GO:0009486">
    <property type="term" value="F:cytochrome bo3 ubiquinol oxidase activity"/>
    <property type="evidence" value="ECO:0007669"/>
    <property type="project" value="InterPro"/>
</dbReference>
<evidence type="ECO:0000256" key="11">
    <source>
        <dbReference type="ARBA" id="ARBA00023136"/>
    </source>
</evidence>
<evidence type="ECO:0000256" key="6">
    <source>
        <dbReference type="ARBA" id="ARBA00022475"/>
    </source>
</evidence>
<keyword evidence="9 18" id="KW-1133">Transmembrane helix</keyword>
<evidence type="ECO:0000256" key="15">
    <source>
        <dbReference type="ARBA" id="ARBA00031887"/>
    </source>
</evidence>
<evidence type="ECO:0000256" key="1">
    <source>
        <dbReference type="ARBA" id="ARBA00004651"/>
    </source>
</evidence>
<evidence type="ECO:0000256" key="8">
    <source>
        <dbReference type="ARBA" id="ARBA00022982"/>
    </source>
</evidence>
<dbReference type="GO" id="GO:0015078">
    <property type="term" value="F:proton transmembrane transporter activity"/>
    <property type="evidence" value="ECO:0007669"/>
    <property type="project" value="TreeGrafter"/>
</dbReference>
<evidence type="ECO:0000256" key="18">
    <source>
        <dbReference type="SAM" id="Phobius"/>
    </source>
</evidence>
<dbReference type="InterPro" id="IPR005171">
    <property type="entry name" value="Cyt_c_oxidase_su4_prok"/>
</dbReference>
<comment type="function">
    <text evidence="12">Cytochrome bo(3) ubiquinol terminal oxidase is the component of the aerobic respiratory chain of E.coli that predominates when cells are grown at high aeration. Has proton pump activity across the membrane in addition to electron transfer, pumping 2 protons/electron.</text>
</comment>
<protein>
    <recommendedName>
        <fullName evidence="4">Cytochrome bo(3) ubiquinol oxidase subunit 4</fullName>
    </recommendedName>
    <alternativeName>
        <fullName evidence="16">Cytochrome o ubiquinol oxidase subunit 4</fullName>
    </alternativeName>
    <alternativeName>
        <fullName evidence="13">Oxidase bo(3) subunit 4</fullName>
    </alternativeName>
    <alternativeName>
        <fullName evidence="14">Ubiquinol oxidase polypeptide IV</fullName>
    </alternativeName>
    <alternativeName>
        <fullName evidence="15">Ubiquinol oxidase subunit 4</fullName>
    </alternativeName>
</protein>
<evidence type="ECO:0000313" key="20">
    <source>
        <dbReference type="Proteomes" id="UP000305267"/>
    </source>
</evidence>
<feature type="transmembrane region" description="Helical" evidence="18">
    <location>
        <begin position="42"/>
        <end position="60"/>
    </location>
</feature>
<feature type="compositionally biased region" description="Basic and acidic residues" evidence="17">
    <location>
        <begin position="1"/>
        <end position="22"/>
    </location>
</feature>
<dbReference type="GO" id="GO:0009319">
    <property type="term" value="C:cytochrome o ubiquinol oxidase complex"/>
    <property type="evidence" value="ECO:0007669"/>
    <property type="project" value="TreeGrafter"/>
</dbReference>
<evidence type="ECO:0000256" key="9">
    <source>
        <dbReference type="ARBA" id="ARBA00022989"/>
    </source>
</evidence>
<comment type="caution">
    <text evidence="19">The sequence shown here is derived from an EMBL/GenBank/DDBJ whole genome shotgun (WGS) entry which is preliminary data.</text>
</comment>
<reference evidence="19 20" key="1">
    <citation type="submission" date="2019-06" db="EMBL/GenBank/DDBJ databases">
        <title>Genome of Methylobacterium sp. 17Sr1-39.</title>
        <authorList>
            <person name="Seo T."/>
        </authorList>
    </citation>
    <scope>NUCLEOTIDE SEQUENCE [LARGE SCALE GENOMIC DNA]</scope>
    <source>
        <strain evidence="19 20">17Sr1-39</strain>
    </source>
</reference>
<dbReference type="RefSeq" id="WP_139035593.1">
    <property type="nucleotide sequence ID" value="NZ_VDDA01000003.1"/>
</dbReference>
<evidence type="ECO:0000256" key="10">
    <source>
        <dbReference type="ARBA" id="ARBA00023002"/>
    </source>
</evidence>
<comment type="similarity">
    <text evidence="2">Belongs to the cytochrome c oxidase bacterial subunit 4 family.</text>
</comment>
<evidence type="ECO:0000256" key="5">
    <source>
        <dbReference type="ARBA" id="ARBA00022448"/>
    </source>
</evidence>
<sequence>MSHADAHDPARNDPARNDRAHADVAPGDEYGHEGFGTGLRSYLIGLALALLLTAASFWVAQTRVMWAPAIPVALLTFAIAQMGVHLVFFLHLTSGPDNTNNIMALAFGVLIVFLLFGGSVWIMHHMNYNMMAPVEGGVKMPLQKGVPLQPGPQRDVPMQHGGGGHH</sequence>
<dbReference type="NCBIfam" id="TIGR02847">
    <property type="entry name" value="CyoD"/>
    <property type="match status" value="1"/>
</dbReference>
<dbReference type="InterPro" id="IPR050968">
    <property type="entry name" value="Cytochrome_c_oxidase_bac_sub4"/>
</dbReference>
<dbReference type="GO" id="GO:0015990">
    <property type="term" value="P:electron transport coupled proton transport"/>
    <property type="evidence" value="ECO:0007669"/>
    <property type="project" value="InterPro"/>
</dbReference>
<keyword evidence="7 18" id="KW-0812">Transmembrane</keyword>
<evidence type="ECO:0000256" key="4">
    <source>
        <dbReference type="ARBA" id="ARBA00014689"/>
    </source>
</evidence>
<dbReference type="OrthoDB" id="2375888at2"/>
<evidence type="ECO:0000256" key="14">
    <source>
        <dbReference type="ARBA" id="ARBA00030211"/>
    </source>
</evidence>
<feature type="region of interest" description="Disordered" evidence="17">
    <location>
        <begin position="1"/>
        <end position="23"/>
    </location>
</feature>
<keyword evidence="10" id="KW-0560">Oxidoreductase</keyword>
<dbReference type="EMBL" id="VDDA01000003">
    <property type="protein sequence ID" value="TNC14511.1"/>
    <property type="molecule type" value="Genomic_DNA"/>
</dbReference>
<dbReference type="InterPro" id="IPR014210">
    <property type="entry name" value="Cyt_o_ubiqinol_oxidase_su4"/>
</dbReference>
<dbReference type="AlphaFoldDB" id="A0A5C4LJV3"/>
<evidence type="ECO:0000256" key="13">
    <source>
        <dbReference type="ARBA" id="ARBA00030071"/>
    </source>
</evidence>
<comment type="subunit">
    <text evidence="3">Heterooctamer of two A chains, two B chains, two C chains and two D chains.</text>
</comment>
<comment type="subcellular location">
    <subcellularLocation>
        <location evidence="1">Cell membrane</location>
        <topology evidence="1">Multi-pass membrane protein</topology>
    </subcellularLocation>
</comment>
<dbReference type="PANTHER" id="PTHR36835">
    <property type="entry name" value="CYTOCHROME BO(3) UBIQUINOL OXIDASE SUBUNIT 4"/>
    <property type="match status" value="1"/>
</dbReference>
<evidence type="ECO:0000256" key="16">
    <source>
        <dbReference type="ARBA" id="ARBA00032185"/>
    </source>
</evidence>
<dbReference type="Pfam" id="PF03626">
    <property type="entry name" value="COX4_pro"/>
    <property type="match status" value="1"/>
</dbReference>
<evidence type="ECO:0000256" key="7">
    <source>
        <dbReference type="ARBA" id="ARBA00022692"/>
    </source>
</evidence>
<proteinExistence type="inferred from homology"/>
<evidence type="ECO:0000256" key="17">
    <source>
        <dbReference type="SAM" id="MobiDB-lite"/>
    </source>
</evidence>
<dbReference type="GO" id="GO:0005886">
    <property type="term" value="C:plasma membrane"/>
    <property type="evidence" value="ECO:0007669"/>
    <property type="project" value="UniProtKB-SubCell"/>
</dbReference>
<evidence type="ECO:0000313" key="19">
    <source>
        <dbReference type="EMBL" id="TNC14511.1"/>
    </source>
</evidence>
<dbReference type="Proteomes" id="UP000305267">
    <property type="component" value="Unassembled WGS sequence"/>
</dbReference>
<keyword evidence="11 18" id="KW-0472">Membrane</keyword>
<name>A0A5C4LJV3_9HYPH</name>
<evidence type="ECO:0000256" key="12">
    <source>
        <dbReference type="ARBA" id="ARBA00025694"/>
    </source>
</evidence>
<keyword evidence="20" id="KW-1185">Reference proteome</keyword>
<keyword evidence="5" id="KW-0813">Transport</keyword>
<evidence type="ECO:0000256" key="2">
    <source>
        <dbReference type="ARBA" id="ARBA00008079"/>
    </source>
</evidence>
<dbReference type="GO" id="GO:0019646">
    <property type="term" value="P:aerobic electron transport chain"/>
    <property type="evidence" value="ECO:0007669"/>
    <property type="project" value="TreeGrafter"/>
</dbReference>
<evidence type="ECO:0000256" key="3">
    <source>
        <dbReference type="ARBA" id="ARBA00011700"/>
    </source>
</evidence>
<dbReference type="PANTHER" id="PTHR36835:SF1">
    <property type="entry name" value="CYTOCHROME BO(3) UBIQUINOL OXIDASE SUBUNIT 4"/>
    <property type="match status" value="1"/>
</dbReference>
<organism evidence="19 20">
    <name type="scientific">Methylobacterium terricola</name>
    <dbReference type="NCBI Taxonomy" id="2583531"/>
    <lineage>
        <taxon>Bacteria</taxon>
        <taxon>Pseudomonadati</taxon>
        <taxon>Pseudomonadota</taxon>
        <taxon>Alphaproteobacteria</taxon>
        <taxon>Hyphomicrobiales</taxon>
        <taxon>Methylobacteriaceae</taxon>
        <taxon>Methylobacterium</taxon>
    </lineage>
</organism>